<dbReference type="EMBL" id="CM035408">
    <property type="protein sequence ID" value="KAH7442359.1"/>
    <property type="molecule type" value="Genomic_DNA"/>
</dbReference>
<sequence length="100" mass="11421">MTLFRLHSNHQTMKSSGCIGNMKSNIDKMYLTILIANKWIVGCYGFMQNNEMSCIDHGKSSPSSSLDGRAERLEGRRQHLQEVSILATFECRLRETESNH</sequence>
<name>A0A8T2VD39_CERRI</name>
<dbReference type="Proteomes" id="UP000825935">
    <property type="component" value="Chromosome 3"/>
</dbReference>
<accession>A0A8T2VD39</accession>
<organism evidence="1 2">
    <name type="scientific">Ceratopteris richardii</name>
    <name type="common">Triangle waterfern</name>
    <dbReference type="NCBI Taxonomy" id="49495"/>
    <lineage>
        <taxon>Eukaryota</taxon>
        <taxon>Viridiplantae</taxon>
        <taxon>Streptophyta</taxon>
        <taxon>Embryophyta</taxon>
        <taxon>Tracheophyta</taxon>
        <taxon>Polypodiopsida</taxon>
        <taxon>Polypodiidae</taxon>
        <taxon>Polypodiales</taxon>
        <taxon>Pteridineae</taxon>
        <taxon>Pteridaceae</taxon>
        <taxon>Parkerioideae</taxon>
        <taxon>Ceratopteris</taxon>
    </lineage>
</organism>
<reference evidence="1" key="1">
    <citation type="submission" date="2021-08" db="EMBL/GenBank/DDBJ databases">
        <title>WGS assembly of Ceratopteris richardii.</title>
        <authorList>
            <person name="Marchant D.B."/>
            <person name="Chen G."/>
            <person name="Jenkins J."/>
            <person name="Shu S."/>
            <person name="Leebens-Mack J."/>
            <person name="Grimwood J."/>
            <person name="Schmutz J."/>
            <person name="Soltis P."/>
            <person name="Soltis D."/>
            <person name="Chen Z.-H."/>
        </authorList>
    </citation>
    <scope>NUCLEOTIDE SEQUENCE</scope>
    <source>
        <strain evidence="1">Whitten #5841</strain>
        <tissue evidence="1">Leaf</tissue>
    </source>
</reference>
<evidence type="ECO:0000313" key="1">
    <source>
        <dbReference type="EMBL" id="KAH7442359.1"/>
    </source>
</evidence>
<keyword evidence="2" id="KW-1185">Reference proteome</keyword>
<gene>
    <name evidence="1" type="ORF">KP509_03G084600</name>
</gene>
<protein>
    <submittedName>
        <fullName evidence="1">Uncharacterized protein</fullName>
    </submittedName>
</protein>
<dbReference type="AlphaFoldDB" id="A0A8T2VD39"/>
<proteinExistence type="predicted"/>
<evidence type="ECO:0000313" key="2">
    <source>
        <dbReference type="Proteomes" id="UP000825935"/>
    </source>
</evidence>
<comment type="caution">
    <text evidence="1">The sequence shown here is derived from an EMBL/GenBank/DDBJ whole genome shotgun (WGS) entry which is preliminary data.</text>
</comment>